<reference evidence="1" key="1">
    <citation type="submission" date="2023-09" db="EMBL/GenBank/DDBJ databases">
        <title>Description of first Herbaspirillum huttiense subsp. nephrolepsisexaltata and Herbaspirillum huttiense subsp. lycopersicon.</title>
        <authorList>
            <person name="Poudel M."/>
            <person name="Sharma A."/>
            <person name="Goss E."/>
            <person name="Tapia J.H."/>
            <person name="Harmon C.M."/>
            <person name="Jones J.B."/>
        </authorList>
    </citation>
    <scope>NUCLEOTIDE SEQUENCE</scope>
    <source>
        <strain evidence="1">SE1</strain>
    </source>
</reference>
<dbReference type="RefSeq" id="WP_310839529.1">
    <property type="nucleotide sequence ID" value="NZ_JAVLSJ010000001.1"/>
</dbReference>
<protein>
    <submittedName>
        <fullName evidence="1">Uncharacterized protein</fullName>
    </submittedName>
</protein>
<name>A0ABU2EG40_9BURK</name>
<accession>A0ABU2EG40</accession>
<sequence length="160" mass="17894">MVAFFDNEKLIKAWNEHQRLNAEERSPKLFMNEYMQEWKPAPPPKHLCHEPITASTIVSGFEMMTGSGALLEGRRTSQKKLFDAIVEKGCNSCVDCPNLQINESQHHFAAADQLSLNISARCKFKVCVVGLSAASIQGDAVFPRQKKADPDVPLNYDGSW</sequence>
<proteinExistence type="predicted"/>
<evidence type="ECO:0000313" key="2">
    <source>
        <dbReference type="Proteomes" id="UP001246576"/>
    </source>
</evidence>
<comment type="caution">
    <text evidence="1">The sequence shown here is derived from an EMBL/GenBank/DDBJ whole genome shotgun (WGS) entry which is preliminary data.</text>
</comment>
<keyword evidence="2" id="KW-1185">Reference proteome</keyword>
<dbReference type="EMBL" id="JAVLSJ010000001">
    <property type="protein sequence ID" value="MDR9847108.1"/>
    <property type="molecule type" value="Genomic_DNA"/>
</dbReference>
<organism evidence="1 2">
    <name type="scientific">Herbaspirillum huttiense subsp. lycopersici</name>
    <dbReference type="NCBI Taxonomy" id="3074428"/>
    <lineage>
        <taxon>Bacteria</taxon>
        <taxon>Pseudomonadati</taxon>
        <taxon>Pseudomonadota</taxon>
        <taxon>Betaproteobacteria</taxon>
        <taxon>Burkholderiales</taxon>
        <taxon>Oxalobacteraceae</taxon>
        <taxon>Herbaspirillum</taxon>
    </lineage>
</organism>
<evidence type="ECO:0000313" key="1">
    <source>
        <dbReference type="EMBL" id="MDR9847108.1"/>
    </source>
</evidence>
<gene>
    <name evidence="1" type="ORF">RI048_02660</name>
</gene>
<dbReference type="Proteomes" id="UP001246576">
    <property type="component" value="Unassembled WGS sequence"/>
</dbReference>